<evidence type="ECO:0000313" key="2">
    <source>
        <dbReference type="EMBL" id="KAF7420944.1"/>
    </source>
</evidence>
<accession>A0A8H7DP96</accession>
<evidence type="ECO:0000313" key="3">
    <source>
        <dbReference type="Proteomes" id="UP000623687"/>
    </source>
</evidence>
<dbReference type="Proteomes" id="UP000623687">
    <property type="component" value="Unassembled WGS sequence"/>
</dbReference>
<dbReference type="VEuPathDB" id="FungiDB:PC9H_011463"/>
<dbReference type="RefSeq" id="XP_036626802.1">
    <property type="nucleotide sequence ID" value="XM_036780947.1"/>
</dbReference>
<comment type="caution">
    <text evidence="2">The sequence shown here is derived from an EMBL/GenBank/DDBJ whole genome shotgun (WGS) entry which is preliminary data.</text>
</comment>
<evidence type="ECO:0000256" key="1">
    <source>
        <dbReference type="SAM" id="MobiDB-lite"/>
    </source>
</evidence>
<protein>
    <submittedName>
        <fullName evidence="2">Uncharacterized protein</fullName>
    </submittedName>
</protein>
<dbReference type="OrthoDB" id="3237371at2759"/>
<dbReference type="AlphaFoldDB" id="A0A8H7DP96"/>
<feature type="compositionally biased region" description="Acidic residues" evidence="1">
    <location>
        <begin position="109"/>
        <end position="126"/>
    </location>
</feature>
<gene>
    <name evidence="2" type="ORF">PC9H_011463</name>
</gene>
<organism evidence="2 3">
    <name type="scientific">Pleurotus ostreatus</name>
    <name type="common">Oyster mushroom</name>
    <name type="synonym">White-rot fungus</name>
    <dbReference type="NCBI Taxonomy" id="5322"/>
    <lineage>
        <taxon>Eukaryota</taxon>
        <taxon>Fungi</taxon>
        <taxon>Dikarya</taxon>
        <taxon>Basidiomycota</taxon>
        <taxon>Agaricomycotina</taxon>
        <taxon>Agaricomycetes</taxon>
        <taxon>Agaricomycetidae</taxon>
        <taxon>Agaricales</taxon>
        <taxon>Pleurotineae</taxon>
        <taxon>Pleurotaceae</taxon>
        <taxon>Pleurotus</taxon>
    </lineage>
</organism>
<sequence length="126" mass="14458">MTDGFHKYFTVKHSLFYYRSGVKKEPNPRDPLSHFSHANWADRQETCVNEWGDTVKKTIPLTSFIKNLVDQLDQKRWDKINAEALPKGPPESPSPPLSCDYEENPQLIDDSDDSQDDSDIEEDGDS</sequence>
<feature type="compositionally biased region" description="Pro residues" evidence="1">
    <location>
        <begin position="87"/>
        <end position="96"/>
    </location>
</feature>
<keyword evidence="3" id="KW-1185">Reference proteome</keyword>
<reference evidence="2" key="1">
    <citation type="submission" date="2019-07" db="EMBL/GenBank/DDBJ databases">
        <authorList>
            <person name="Palmer J.M."/>
        </authorList>
    </citation>
    <scope>NUCLEOTIDE SEQUENCE</scope>
    <source>
        <strain evidence="2">PC9</strain>
    </source>
</reference>
<name>A0A8H7DP96_PLEOS</name>
<feature type="region of interest" description="Disordered" evidence="1">
    <location>
        <begin position="80"/>
        <end position="126"/>
    </location>
</feature>
<dbReference type="GeneID" id="59381281"/>
<proteinExistence type="predicted"/>
<dbReference type="EMBL" id="JACETU010000009">
    <property type="protein sequence ID" value="KAF7420944.1"/>
    <property type="molecule type" value="Genomic_DNA"/>
</dbReference>